<gene>
    <name evidence="4" type="ORF">ACH429_20680</name>
</gene>
<dbReference type="InterPro" id="IPR020845">
    <property type="entry name" value="AMP-binding_CS"/>
</dbReference>
<organism evidence="4 5">
    <name type="scientific">Streptomyces pathocidini</name>
    <dbReference type="NCBI Taxonomy" id="1650571"/>
    <lineage>
        <taxon>Bacteria</taxon>
        <taxon>Bacillati</taxon>
        <taxon>Actinomycetota</taxon>
        <taxon>Actinomycetes</taxon>
        <taxon>Kitasatosporales</taxon>
        <taxon>Streptomycetaceae</taxon>
        <taxon>Streptomyces</taxon>
    </lineage>
</organism>
<feature type="domain" description="AMP-binding enzyme C-terminal" evidence="3">
    <location>
        <begin position="429"/>
        <end position="507"/>
    </location>
</feature>
<reference evidence="4 5" key="1">
    <citation type="submission" date="2024-10" db="EMBL/GenBank/DDBJ databases">
        <title>The Natural Products Discovery Center: Release of the First 8490 Sequenced Strains for Exploring Actinobacteria Biosynthetic Diversity.</title>
        <authorList>
            <person name="Kalkreuter E."/>
            <person name="Kautsar S.A."/>
            <person name="Yang D."/>
            <person name="Bader C.D."/>
            <person name="Teijaro C.N."/>
            <person name="Fluegel L."/>
            <person name="Davis C.M."/>
            <person name="Simpson J.R."/>
            <person name="Lauterbach L."/>
            <person name="Steele A.D."/>
            <person name="Gui C."/>
            <person name="Meng S."/>
            <person name="Li G."/>
            <person name="Viehrig K."/>
            <person name="Ye F."/>
            <person name="Su P."/>
            <person name="Kiefer A.F."/>
            <person name="Nichols A."/>
            <person name="Cepeda A.J."/>
            <person name="Yan W."/>
            <person name="Fan B."/>
            <person name="Jiang Y."/>
            <person name="Adhikari A."/>
            <person name="Zheng C.-J."/>
            <person name="Schuster L."/>
            <person name="Cowan T.M."/>
            <person name="Smanski M.J."/>
            <person name="Chevrette M.G."/>
            <person name="De Carvalho L.P.S."/>
            <person name="Shen B."/>
        </authorList>
    </citation>
    <scope>NUCLEOTIDE SEQUENCE [LARGE SCALE GENOMIC DNA]</scope>
    <source>
        <strain evidence="4 5">NPDC020327</strain>
    </source>
</reference>
<dbReference type="InterPro" id="IPR000873">
    <property type="entry name" value="AMP-dep_synth/lig_dom"/>
</dbReference>
<name>A0ABW7V0L8_9ACTN</name>
<feature type="domain" description="AMP-dependent synthetase/ligase" evidence="2">
    <location>
        <begin position="11"/>
        <end position="363"/>
    </location>
</feature>
<proteinExistence type="predicted"/>
<evidence type="ECO:0000313" key="4">
    <source>
        <dbReference type="EMBL" id="MFI1966493.1"/>
    </source>
</evidence>
<dbReference type="EMBL" id="JBIRWE010000009">
    <property type="protein sequence ID" value="MFI1966493.1"/>
    <property type="molecule type" value="Genomic_DNA"/>
</dbReference>
<evidence type="ECO:0000259" key="2">
    <source>
        <dbReference type="Pfam" id="PF00501"/>
    </source>
</evidence>
<dbReference type="SUPFAM" id="SSF56801">
    <property type="entry name" value="Acetyl-CoA synthetase-like"/>
    <property type="match status" value="1"/>
</dbReference>
<dbReference type="InterPro" id="IPR042099">
    <property type="entry name" value="ANL_N_sf"/>
</dbReference>
<dbReference type="Proteomes" id="UP001611548">
    <property type="component" value="Unassembled WGS sequence"/>
</dbReference>
<evidence type="ECO:0000256" key="1">
    <source>
        <dbReference type="SAM" id="MobiDB-lite"/>
    </source>
</evidence>
<dbReference type="Gene3D" id="3.30.300.30">
    <property type="match status" value="1"/>
</dbReference>
<evidence type="ECO:0000313" key="5">
    <source>
        <dbReference type="Proteomes" id="UP001611548"/>
    </source>
</evidence>
<accession>A0ABW7V0L8</accession>
<dbReference type="PANTHER" id="PTHR45527:SF1">
    <property type="entry name" value="FATTY ACID SYNTHASE"/>
    <property type="match status" value="1"/>
</dbReference>
<evidence type="ECO:0000259" key="3">
    <source>
        <dbReference type="Pfam" id="PF13193"/>
    </source>
</evidence>
<sequence>MGEQRALYDWFAASAAAYPDHPALEVGSSTLTYAELAALADRLAAELLRLLEDRGSGQGRTAPHRIGLLVSRTVVAYAGYLAVQRLGATAVPLGPSFPAERNATVVRKAAVDAVLCDGGPGTDQELPAPVLRVVAADLPYAAAPTALPLPAHRPRPEDLAYILFTSGSTGAPKGVPIRHRNVNAYLAHVVPCHGTGPGARLSQTFDLTFDPSVLDLFAAWGTGATLVVPTRGELLSPVRFVNRRRITHWNSVPSVISIADRLRALKPGSMPTLRRSTFCGEPLTLRQAEAWQRAAPGSTVENSYGPTELTVTCTTHRLPRDPDLWPRPASGTVPIGTPYPGVETLLRDGELSVRGPQRFPGYLDPADNAGRFLAPDGTPYDPATPLTDAHWYRTGDRVEPLRAPGGALVHLGRLDDQVQVHGYRVELGEVEAALRAQPGITEAVVLATATPDGGTELSAAYTADPAVHPEPPHPEPLRKALGTRLPPYMIPAALTPLDALPLTANGKIDRRAVARKVGSSAADEFAAPDRSTR</sequence>
<dbReference type="Pfam" id="PF00501">
    <property type="entry name" value="AMP-binding"/>
    <property type="match status" value="1"/>
</dbReference>
<comment type="caution">
    <text evidence="4">The sequence shown here is derived from an EMBL/GenBank/DDBJ whole genome shotgun (WGS) entry which is preliminary data.</text>
</comment>
<dbReference type="InterPro" id="IPR025110">
    <property type="entry name" value="AMP-bd_C"/>
</dbReference>
<dbReference type="RefSeq" id="WP_398719092.1">
    <property type="nucleotide sequence ID" value="NZ_JBIRWE010000009.1"/>
</dbReference>
<feature type="region of interest" description="Disordered" evidence="1">
    <location>
        <begin position="320"/>
        <end position="341"/>
    </location>
</feature>
<dbReference type="Pfam" id="PF13193">
    <property type="entry name" value="AMP-binding_C"/>
    <property type="match status" value="1"/>
</dbReference>
<keyword evidence="5" id="KW-1185">Reference proteome</keyword>
<dbReference type="PANTHER" id="PTHR45527">
    <property type="entry name" value="NONRIBOSOMAL PEPTIDE SYNTHETASE"/>
    <property type="match status" value="1"/>
</dbReference>
<protein>
    <submittedName>
        <fullName evidence="4">AMP-binding protein</fullName>
    </submittedName>
</protein>
<dbReference type="Gene3D" id="3.40.50.12780">
    <property type="entry name" value="N-terminal domain of ligase-like"/>
    <property type="match status" value="1"/>
</dbReference>
<dbReference type="PROSITE" id="PS00455">
    <property type="entry name" value="AMP_BINDING"/>
    <property type="match status" value="1"/>
</dbReference>
<dbReference type="InterPro" id="IPR045851">
    <property type="entry name" value="AMP-bd_C_sf"/>
</dbReference>